<evidence type="ECO:0000256" key="2">
    <source>
        <dbReference type="SAM" id="Coils"/>
    </source>
</evidence>
<dbReference type="PANTHER" id="PTHR43236:SF2">
    <property type="entry name" value="BLL0069 PROTEIN"/>
    <property type="match status" value="1"/>
</dbReference>
<name>A7HQ26_PARL1</name>
<dbReference type="Pfam" id="PF01381">
    <property type="entry name" value="HTH_3"/>
    <property type="match status" value="1"/>
</dbReference>
<dbReference type="InterPro" id="IPR052345">
    <property type="entry name" value="Rad_response_metalloprotease"/>
</dbReference>
<dbReference type="OrthoDB" id="9796786at2"/>
<feature type="coiled-coil region" evidence="2">
    <location>
        <begin position="5"/>
        <end position="71"/>
    </location>
</feature>
<dbReference type="InterPro" id="IPR010982">
    <property type="entry name" value="Lambda_DNA-bd_dom_sf"/>
</dbReference>
<sequence>MAIGMILNERELKEARAKISALNEALSSERALEPMVAGLPPEVVLQVTHALKAERKELTSSVEAYEQAKDDGNYKNMRQKAGGDPGLALIVARIARGLTQRDLAWRLGLKEQQVQRYEADRYSTISLKNYTKIALLLGVQLRADIQEFGGLDQVIENVSKQSIRKILSHGRQHGWFSEENDEQELRKLIAENRIDFGSPSLLRTGLNVKDYSEDILLHAWRARVSNRAQEIIDASRPEFEPLELTWLSDLVKLSVHEAGPLEAQNMLLQHGIILVVEPQIPGLAIDGAAFLQGDVPVIGMTIRKDSIDNFWFTLLHELAHVLLHYRMGLAVGFFDQIEAESVDAMEAEADAFASSILIPDELWRRSSARIAQSPTVIEKFAAELGIHASIVFGRIRKERNDYSIFSQKIGGKKVRTLFVSST</sequence>
<protein>
    <submittedName>
        <fullName evidence="4">Helix-turn-helix domain protein</fullName>
    </submittedName>
</protein>
<gene>
    <name evidence="4" type="ordered locus">Plav_0386</name>
</gene>
<dbReference type="eggNOG" id="COG2856">
    <property type="taxonomic scope" value="Bacteria"/>
</dbReference>
<dbReference type="EMBL" id="CP000774">
    <property type="protein sequence ID" value="ABS62009.1"/>
    <property type="molecule type" value="Genomic_DNA"/>
</dbReference>
<dbReference type="Gene3D" id="1.10.260.40">
    <property type="entry name" value="lambda repressor-like DNA-binding domains"/>
    <property type="match status" value="1"/>
</dbReference>
<dbReference type="SUPFAM" id="SSF47413">
    <property type="entry name" value="lambda repressor-like DNA-binding domains"/>
    <property type="match status" value="1"/>
</dbReference>
<keyword evidence="2" id="KW-0175">Coiled coil</keyword>
<reference evidence="4 5" key="1">
    <citation type="journal article" date="2011" name="Stand. Genomic Sci.">
        <title>Complete genome sequence of Parvibaculum lavamentivorans type strain (DS-1(T)).</title>
        <authorList>
            <person name="Schleheck D."/>
            <person name="Weiss M."/>
            <person name="Pitluck S."/>
            <person name="Bruce D."/>
            <person name="Land M.L."/>
            <person name="Han S."/>
            <person name="Saunders E."/>
            <person name="Tapia R."/>
            <person name="Detter C."/>
            <person name="Brettin T."/>
            <person name="Han J."/>
            <person name="Woyke T."/>
            <person name="Goodwin L."/>
            <person name="Pennacchio L."/>
            <person name="Nolan M."/>
            <person name="Cook A.M."/>
            <person name="Kjelleberg S."/>
            <person name="Thomas T."/>
        </authorList>
    </citation>
    <scope>NUCLEOTIDE SEQUENCE [LARGE SCALE GENOMIC DNA]</scope>
    <source>
        <strain evidence="5">DS-1 / DSM 13023 / NCIMB 13966</strain>
    </source>
</reference>
<dbReference type="eggNOG" id="COG1396">
    <property type="taxonomic scope" value="Bacteria"/>
</dbReference>
<dbReference type="Gene3D" id="1.10.10.2910">
    <property type="match status" value="1"/>
</dbReference>
<accession>A7HQ26</accession>
<dbReference type="InterPro" id="IPR001387">
    <property type="entry name" value="Cro/C1-type_HTH"/>
</dbReference>
<dbReference type="PROSITE" id="PS50943">
    <property type="entry name" value="HTH_CROC1"/>
    <property type="match status" value="1"/>
</dbReference>
<dbReference type="PANTHER" id="PTHR43236">
    <property type="entry name" value="ANTITOXIN HIGA1"/>
    <property type="match status" value="1"/>
</dbReference>
<keyword evidence="5" id="KW-1185">Reference proteome</keyword>
<evidence type="ECO:0000313" key="5">
    <source>
        <dbReference type="Proteomes" id="UP000006377"/>
    </source>
</evidence>
<evidence type="ECO:0000259" key="3">
    <source>
        <dbReference type="PROSITE" id="PS50943"/>
    </source>
</evidence>
<dbReference type="STRING" id="402881.Plav_0386"/>
<dbReference type="AlphaFoldDB" id="A7HQ26"/>
<dbReference type="Pfam" id="PF06114">
    <property type="entry name" value="Peptidase_M78"/>
    <property type="match status" value="1"/>
</dbReference>
<evidence type="ECO:0000256" key="1">
    <source>
        <dbReference type="ARBA" id="ARBA00007227"/>
    </source>
</evidence>
<dbReference type="KEGG" id="pla:Plav_0386"/>
<feature type="domain" description="HTH cro/C1-type" evidence="3">
    <location>
        <begin position="89"/>
        <end position="148"/>
    </location>
</feature>
<dbReference type="GO" id="GO:0003677">
    <property type="term" value="F:DNA binding"/>
    <property type="evidence" value="ECO:0007669"/>
    <property type="project" value="InterPro"/>
</dbReference>
<dbReference type="InterPro" id="IPR010359">
    <property type="entry name" value="IrrE_HExxH"/>
</dbReference>
<dbReference type="SMART" id="SM00530">
    <property type="entry name" value="HTH_XRE"/>
    <property type="match status" value="1"/>
</dbReference>
<comment type="similarity">
    <text evidence="1">Belongs to the short-chain fatty acyl-CoA assimilation regulator (ScfR) family.</text>
</comment>
<dbReference type="Proteomes" id="UP000006377">
    <property type="component" value="Chromosome"/>
</dbReference>
<dbReference type="HOGENOM" id="CLU_053675_0_0_5"/>
<organism evidence="4 5">
    <name type="scientific">Parvibaculum lavamentivorans (strain DS-1 / DSM 13023 / NCIMB 13966)</name>
    <dbReference type="NCBI Taxonomy" id="402881"/>
    <lineage>
        <taxon>Bacteria</taxon>
        <taxon>Pseudomonadati</taxon>
        <taxon>Pseudomonadota</taxon>
        <taxon>Alphaproteobacteria</taxon>
        <taxon>Hyphomicrobiales</taxon>
        <taxon>Parvibaculaceae</taxon>
        <taxon>Parvibaculum</taxon>
    </lineage>
</organism>
<dbReference type="CDD" id="cd00093">
    <property type="entry name" value="HTH_XRE"/>
    <property type="match status" value="1"/>
</dbReference>
<evidence type="ECO:0000313" key="4">
    <source>
        <dbReference type="EMBL" id="ABS62009.1"/>
    </source>
</evidence>
<proteinExistence type="inferred from homology"/>